<dbReference type="EMBL" id="AP023091">
    <property type="protein sequence ID" value="BCE25970.1"/>
    <property type="molecule type" value="Genomic_DNA"/>
</dbReference>
<reference evidence="5" key="5">
    <citation type="submission" date="2020-05" db="EMBL/GenBank/DDBJ databases">
        <title>Complete genome sequence of Bradyrhizobium diazoefficiens XF4 isolated from soybean nodule.</title>
        <authorList>
            <person name="Noda R."/>
            <person name="Kakizaki K."/>
            <person name="Minamisawa K."/>
        </authorList>
    </citation>
    <scope>NUCLEOTIDE SEQUENCE</scope>
    <source>
        <strain evidence="5">XF4</strain>
    </source>
</reference>
<dbReference type="InterPro" id="IPR007069">
    <property type="entry name" value="Transposase_32"/>
</dbReference>
<accession>A0A809Y4N5</accession>
<dbReference type="EMBL" id="AP023095">
    <property type="protein sequence ID" value="BCE60961.1"/>
    <property type="molecule type" value="Genomic_DNA"/>
</dbReference>
<dbReference type="EMBL" id="AP023094">
    <property type="protein sequence ID" value="BCE52227.1"/>
    <property type="molecule type" value="Genomic_DNA"/>
</dbReference>
<dbReference type="GO" id="GO:0004803">
    <property type="term" value="F:transposase activity"/>
    <property type="evidence" value="ECO:0007669"/>
    <property type="project" value="InterPro"/>
</dbReference>
<dbReference type="EMBL" id="AP023098">
    <property type="protein sequence ID" value="BCE86953.1"/>
    <property type="molecule type" value="Genomic_DNA"/>
</dbReference>
<reference evidence="3" key="3">
    <citation type="submission" date="2020-05" db="EMBL/GenBank/DDBJ databases">
        <title>Complete genome sequence of Bradyrhizobium diazoefficiens XF2 isolated from soybean nodule.</title>
        <authorList>
            <person name="Noda R."/>
            <person name="Kakizaki K."/>
            <person name="Minamisawa K."/>
        </authorList>
    </citation>
    <scope>NUCLEOTIDE SEQUENCE</scope>
    <source>
        <strain evidence="3">XF2</strain>
    </source>
</reference>
<reference evidence="8" key="8">
    <citation type="submission" date="2020-05" db="EMBL/GenBank/DDBJ databases">
        <title>Complete genome sequence of Bradyrhizobium diazoefficiens XF8 isolated from soybean nodule.</title>
        <authorList>
            <person name="Noda R."/>
            <person name="Kakizaki K."/>
            <person name="Minamisawa K."/>
        </authorList>
    </citation>
    <scope>NUCLEOTIDE SEQUENCE</scope>
    <source>
        <strain evidence="8">XF8</strain>
    </source>
</reference>
<evidence type="ECO:0000313" key="9">
    <source>
        <dbReference type="EMBL" id="BCE86953.1"/>
    </source>
</evidence>
<proteinExistence type="predicted"/>
<dbReference type="AlphaFoldDB" id="A0A809Y4N5"/>
<evidence type="ECO:0000313" key="8">
    <source>
        <dbReference type="EMBL" id="BCE78326.1"/>
    </source>
</evidence>
<reference evidence="4" key="4">
    <citation type="submission" date="2020-05" db="EMBL/GenBank/DDBJ databases">
        <title>Complete genome sequence of Bradyrhizobium diazoefficiens XF3 isolated from soybean nodule.</title>
        <authorList>
            <person name="Noda R."/>
            <person name="Kakizaki K."/>
            <person name="Minamisawa K."/>
        </authorList>
    </citation>
    <scope>NUCLEOTIDE SEQUENCE</scope>
    <source>
        <strain evidence="4">XF3</strain>
    </source>
</reference>
<dbReference type="EMBL" id="AP023099">
    <property type="protein sequence ID" value="BCE95720.1"/>
    <property type="molecule type" value="Genomic_DNA"/>
</dbReference>
<reference evidence="9" key="9">
    <citation type="submission" date="2020-05" db="EMBL/GenBank/DDBJ databases">
        <title>Complete genome sequence of Bradyrhizobium diazoefficiens XF9 isolated from soybean nodule.</title>
        <authorList>
            <person name="Noda R."/>
            <person name="Kakizaki K."/>
            <person name="Minamisawa K."/>
        </authorList>
    </citation>
    <scope>NUCLEOTIDE SEQUENCE</scope>
    <source>
        <strain evidence="9">XF9</strain>
    </source>
</reference>
<evidence type="ECO:0000313" key="5">
    <source>
        <dbReference type="EMBL" id="BCE52227.1"/>
    </source>
</evidence>
<sequence>MPRSLSGATAQAEWVVHAKRPFGGPEAMLADLSRYTHRVAIANSRLIAFDQQGVTEGEQNCPPAETS</sequence>
<feature type="domain" description="Transposase IS801/IS1294" evidence="1">
    <location>
        <begin position="5"/>
        <end position="55"/>
    </location>
</feature>
<dbReference type="EMBL" id="AP023093">
    <property type="protein sequence ID" value="BCE43404.1"/>
    <property type="molecule type" value="Genomic_DNA"/>
</dbReference>
<gene>
    <name evidence="10" type="ORF">XF10B_85180</name>
    <name evidence="2" type="ORF">XF1B_86510</name>
    <name evidence="3" type="ORF">XF2B_84880</name>
    <name evidence="4" type="ORF">XF3B_84350</name>
    <name evidence="5" type="ORF">XF4B_85760</name>
    <name evidence="6" type="ORF">XF5B_84730</name>
    <name evidence="7" type="ORF">XF6B_84430</name>
    <name evidence="8" type="ORF">XF8B_84370</name>
    <name evidence="9" type="ORF">XF9B_83740</name>
</gene>
<reference evidence="10" key="2">
    <citation type="submission" date="2020-05" db="EMBL/GenBank/DDBJ databases">
        <title>Complete genome sequence of Bradyrhizobium diazoefficiens XF10 isolated from soybean nodule.</title>
        <authorList>
            <person name="Noda R."/>
            <person name="Kakizaki K."/>
            <person name="Minamisawa K."/>
        </authorList>
    </citation>
    <scope>NUCLEOTIDE SEQUENCE</scope>
    <source>
        <strain evidence="10">XF10</strain>
    </source>
</reference>
<evidence type="ECO:0000313" key="7">
    <source>
        <dbReference type="EMBL" id="BCE69644.1"/>
    </source>
</evidence>
<dbReference type="EMBL" id="AP023096">
    <property type="protein sequence ID" value="BCE69644.1"/>
    <property type="molecule type" value="Genomic_DNA"/>
</dbReference>
<dbReference type="EMBL" id="AP023097">
    <property type="protein sequence ID" value="BCE78326.1"/>
    <property type="molecule type" value="Genomic_DNA"/>
</dbReference>
<dbReference type="GO" id="GO:0003677">
    <property type="term" value="F:DNA binding"/>
    <property type="evidence" value="ECO:0007669"/>
    <property type="project" value="InterPro"/>
</dbReference>
<organism evidence="3">
    <name type="scientific">Bradyrhizobium diazoefficiens</name>
    <dbReference type="NCBI Taxonomy" id="1355477"/>
    <lineage>
        <taxon>Bacteria</taxon>
        <taxon>Pseudomonadati</taxon>
        <taxon>Pseudomonadota</taxon>
        <taxon>Alphaproteobacteria</taxon>
        <taxon>Hyphomicrobiales</taxon>
        <taxon>Nitrobacteraceae</taxon>
        <taxon>Bradyrhizobium</taxon>
    </lineage>
</organism>
<evidence type="ECO:0000259" key="1">
    <source>
        <dbReference type="Pfam" id="PF04986"/>
    </source>
</evidence>
<reference evidence="7" key="7">
    <citation type="submission" date="2020-05" db="EMBL/GenBank/DDBJ databases">
        <title>Complete genome sequence of Bradyrhizobium diazoefficiens XF6 isolated from soybean nodule.</title>
        <authorList>
            <person name="Noda R."/>
            <person name="Kakizaki K."/>
            <person name="Minamisawa K."/>
        </authorList>
    </citation>
    <scope>NUCLEOTIDE SEQUENCE</scope>
    <source>
        <strain evidence="7">XF6</strain>
    </source>
</reference>
<evidence type="ECO:0000313" key="3">
    <source>
        <dbReference type="EMBL" id="BCE34719.1"/>
    </source>
</evidence>
<evidence type="ECO:0000313" key="4">
    <source>
        <dbReference type="EMBL" id="BCE43404.1"/>
    </source>
</evidence>
<evidence type="ECO:0000313" key="2">
    <source>
        <dbReference type="EMBL" id="BCE25970.1"/>
    </source>
</evidence>
<dbReference type="EMBL" id="AP023092">
    <property type="protein sequence ID" value="BCE34719.1"/>
    <property type="molecule type" value="Genomic_DNA"/>
</dbReference>
<protein>
    <recommendedName>
        <fullName evidence="1">Transposase IS801/IS1294 domain-containing protein</fullName>
    </recommendedName>
</protein>
<reference evidence="2" key="1">
    <citation type="submission" date="2020-05" db="EMBL/GenBank/DDBJ databases">
        <title>Complete genome sequence of Bradyrhizobium diazoefficiens XF1 isolated from soybean nodule.</title>
        <authorList>
            <person name="Noda R."/>
            <person name="Kakizaki K."/>
            <person name="Minamisawa K."/>
        </authorList>
    </citation>
    <scope>NUCLEOTIDE SEQUENCE</scope>
    <source>
        <strain evidence="2">XF1</strain>
    </source>
</reference>
<dbReference type="Pfam" id="PF04986">
    <property type="entry name" value="Y2_Tnp"/>
    <property type="match status" value="1"/>
</dbReference>
<evidence type="ECO:0000313" key="10">
    <source>
        <dbReference type="EMBL" id="BCE95720.1"/>
    </source>
</evidence>
<reference evidence="6" key="6">
    <citation type="submission" date="2020-05" db="EMBL/GenBank/DDBJ databases">
        <title>Complete genome sequence of Bradyrhizobium diazoefficiens XF5 isolated from soybean nodule.</title>
        <authorList>
            <person name="Noda R."/>
            <person name="Kakizaki K."/>
            <person name="Minamisawa K."/>
        </authorList>
    </citation>
    <scope>NUCLEOTIDE SEQUENCE</scope>
    <source>
        <strain evidence="6">XF5</strain>
    </source>
</reference>
<evidence type="ECO:0000313" key="6">
    <source>
        <dbReference type="EMBL" id="BCE60961.1"/>
    </source>
</evidence>
<name>A0A809Y4N5_9BRAD</name>
<dbReference type="GO" id="GO:0006313">
    <property type="term" value="P:DNA transposition"/>
    <property type="evidence" value="ECO:0007669"/>
    <property type="project" value="InterPro"/>
</dbReference>